<dbReference type="SMART" id="SM00774">
    <property type="entry name" value="WRKY"/>
    <property type="match status" value="1"/>
</dbReference>
<evidence type="ECO:0000256" key="2">
    <source>
        <dbReference type="ARBA" id="ARBA00023015"/>
    </source>
</evidence>
<evidence type="ECO:0000256" key="1">
    <source>
        <dbReference type="ARBA" id="ARBA00004123"/>
    </source>
</evidence>
<dbReference type="Proteomes" id="UP000011116">
    <property type="component" value="Chromosome 2H"/>
</dbReference>
<reference evidence="9" key="1">
    <citation type="journal article" date="2012" name="Nature">
        <title>A physical, genetic and functional sequence assembly of the barley genome.</title>
        <authorList>
            <consortium name="The International Barley Genome Sequencing Consortium"/>
            <person name="Mayer K.F."/>
            <person name="Waugh R."/>
            <person name="Brown J.W."/>
            <person name="Schulman A."/>
            <person name="Langridge P."/>
            <person name="Platzer M."/>
            <person name="Fincher G.B."/>
            <person name="Muehlbauer G.J."/>
            <person name="Sato K."/>
            <person name="Close T.J."/>
            <person name="Wise R.P."/>
            <person name="Stein N."/>
        </authorList>
    </citation>
    <scope>NUCLEOTIDE SEQUENCE [LARGE SCALE GENOMIC DNA]</scope>
    <source>
        <strain evidence="9">cv. Morex</strain>
    </source>
</reference>
<keyword evidence="2" id="KW-0805">Transcription regulation</keyword>
<organism evidence="8 9">
    <name type="scientific">Hordeum vulgare subsp. vulgare</name>
    <name type="common">Domesticated barley</name>
    <dbReference type="NCBI Taxonomy" id="112509"/>
    <lineage>
        <taxon>Eukaryota</taxon>
        <taxon>Viridiplantae</taxon>
        <taxon>Streptophyta</taxon>
        <taxon>Embryophyta</taxon>
        <taxon>Tracheophyta</taxon>
        <taxon>Spermatophyta</taxon>
        <taxon>Magnoliopsida</taxon>
        <taxon>Liliopsida</taxon>
        <taxon>Poales</taxon>
        <taxon>Poaceae</taxon>
        <taxon>BOP clade</taxon>
        <taxon>Pooideae</taxon>
        <taxon>Triticodae</taxon>
        <taxon>Triticeae</taxon>
        <taxon>Hordeinae</taxon>
        <taxon>Hordeum</taxon>
    </lineage>
</organism>
<sequence>MDNKMTSNSMTVVHGGSEMDALLRRQQELVVQLRAIILPALCDADSRSADLAVDLFDGVIGCITGVISKLQSITTAGCEPAAILGDVISNGAGEGQEKKPVIRNAGQKRRRNNEKRSRSLVTIVPHYDGHHWRKYGQKNINGRQHARTYYRCAYTKRNCSATKTIQRQDHNGSLNCEDETAKYIVVYYGHHSCRADITRNVANIDPSVDLIQSGKMAGAVTDFEKFDQQDLDVSSLIEVFDNPELNWDIIC</sequence>
<feature type="region of interest" description="Disordered" evidence="6">
    <location>
        <begin position="95"/>
        <end position="117"/>
    </location>
</feature>
<dbReference type="Gramene" id="HORVU.MOREX.r3.2HG0098150.1">
    <property type="protein sequence ID" value="HORVU.MOREX.r3.2HG0098150.1"/>
    <property type="gene ID" value="HORVU.MOREX.r3.2HG0098150"/>
</dbReference>
<evidence type="ECO:0000256" key="4">
    <source>
        <dbReference type="ARBA" id="ARBA00023163"/>
    </source>
</evidence>
<keyword evidence="9" id="KW-1185">Reference proteome</keyword>
<dbReference type="EnsemblPlants" id="HORVU.MOREX.r3.2HG0098150.1">
    <property type="protein sequence ID" value="HORVU.MOREX.r3.2HG0098150.1"/>
    <property type="gene ID" value="HORVU.MOREX.r3.2HG0098150"/>
</dbReference>
<dbReference type="GO" id="GO:0000976">
    <property type="term" value="F:transcription cis-regulatory region binding"/>
    <property type="evidence" value="ECO:0000318"/>
    <property type="project" value="GO_Central"/>
</dbReference>
<name>A0A8I6X0E6_HORVV</name>
<feature type="domain" description="WRKY" evidence="7">
    <location>
        <begin position="128"/>
        <end position="171"/>
    </location>
</feature>
<evidence type="ECO:0000256" key="6">
    <source>
        <dbReference type="SAM" id="MobiDB-lite"/>
    </source>
</evidence>
<gene>
    <name evidence="8" type="primary">LOC123429096</name>
</gene>
<keyword evidence="5" id="KW-0539">Nucleus</keyword>
<dbReference type="GO" id="GO:0003700">
    <property type="term" value="F:DNA-binding transcription factor activity"/>
    <property type="evidence" value="ECO:0000318"/>
    <property type="project" value="GO_Central"/>
</dbReference>
<dbReference type="InterPro" id="IPR003657">
    <property type="entry name" value="WRKY_dom"/>
</dbReference>
<evidence type="ECO:0000313" key="9">
    <source>
        <dbReference type="Proteomes" id="UP000011116"/>
    </source>
</evidence>
<keyword evidence="4" id="KW-0804">Transcription</keyword>
<dbReference type="InterPro" id="IPR044810">
    <property type="entry name" value="WRKY_plant"/>
</dbReference>
<evidence type="ECO:0000259" key="7">
    <source>
        <dbReference type="PROSITE" id="PS50811"/>
    </source>
</evidence>
<comment type="subcellular location">
    <subcellularLocation>
        <location evidence="1">Nucleus</location>
    </subcellularLocation>
</comment>
<dbReference type="AlphaFoldDB" id="A0A8I6X0E6"/>
<dbReference type="Pfam" id="PF03106">
    <property type="entry name" value="WRKY"/>
    <property type="match status" value="1"/>
</dbReference>
<dbReference type="Gramene" id="HORVU.MOREX.r2.2HG0081000.1">
    <property type="protein sequence ID" value="HORVU.MOREX.r2.2HG0081000.1"/>
    <property type="gene ID" value="HORVU.MOREX.r2.2HG0081000"/>
</dbReference>
<accession>A0A8I6X0E6</accession>
<evidence type="ECO:0000256" key="3">
    <source>
        <dbReference type="ARBA" id="ARBA00023125"/>
    </source>
</evidence>
<keyword evidence="3" id="KW-0238">DNA-binding</keyword>
<dbReference type="GO" id="GO:0005634">
    <property type="term" value="C:nucleus"/>
    <property type="evidence" value="ECO:0000318"/>
    <property type="project" value="GO_Central"/>
</dbReference>
<evidence type="ECO:0000313" key="8">
    <source>
        <dbReference type="EnsemblPlants" id="HORVU.MOREX.r3.2HG0098150.1"/>
    </source>
</evidence>
<dbReference type="PROSITE" id="PS50811">
    <property type="entry name" value="WRKY"/>
    <property type="match status" value="1"/>
</dbReference>
<proteinExistence type="predicted"/>
<dbReference type="Gene3D" id="2.20.25.80">
    <property type="entry name" value="WRKY domain"/>
    <property type="match status" value="1"/>
</dbReference>
<reference evidence="8" key="2">
    <citation type="submission" date="2020-10" db="EMBL/GenBank/DDBJ databases">
        <authorList>
            <person name="Scholz U."/>
            <person name="Mascher M."/>
            <person name="Fiebig A."/>
        </authorList>
    </citation>
    <scope>NUCLEOTIDE SEQUENCE [LARGE SCALE GENOMIC DNA]</scope>
    <source>
        <strain evidence="8">cv. Morex</strain>
    </source>
</reference>
<evidence type="ECO:0000256" key="5">
    <source>
        <dbReference type="ARBA" id="ARBA00023242"/>
    </source>
</evidence>
<reference evidence="8" key="3">
    <citation type="submission" date="2022-01" db="UniProtKB">
        <authorList>
            <consortium name="EnsemblPlants"/>
        </authorList>
    </citation>
    <scope>IDENTIFICATION</scope>
    <source>
        <strain evidence="8">subsp. vulgare</strain>
    </source>
</reference>
<dbReference type="SUPFAM" id="SSF118290">
    <property type="entry name" value="WRKY DNA-binding domain"/>
    <property type="match status" value="1"/>
</dbReference>
<dbReference type="PANTHER" id="PTHR31282">
    <property type="entry name" value="WRKY TRANSCRIPTION FACTOR 21-RELATED"/>
    <property type="match status" value="1"/>
</dbReference>
<protein>
    <recommendedName>
        <fullName evidence="7">WRKY domain-containing protein</fullName>
    </recommendedName>
</protein>
<dbReference type="InterPro" id="IPR036576">
    <property type="entry name" value="WRKY_dom_sf"/>
</dbReference>
<dbReference type="GO" id="GO:0006355">
    <property type="term" value="P:regulation of DNA-templated transcription"/>
    <property type="evidence" value="ECO:0000318"/>
    <property type="project" value="GO_Central"/>
</dbReference>